<dbReference type="RefSeq" id="WP_174632290.1">
    <property type="nucleotide sequence ID" value="NZ_CP049074.1"/>
</dbReference>
<dbReference type="Proteomes" id="UP000509301">
    <property type="component" value="Chromosome"/>
</dbReference>
<reference evidence="1 2" key="1">
    <citation type="submission" date="2020-02" db="EMBL/GenBank/DDBJ databases">
        <title>Comparative genome analysis reveals the metabolism and evolution of the thermophilic archaeal genus Metallosphaera.</title>
        <authorList>
            <person name="Jiang C."/>
        </authorList>
    </citation>
    <scope>NUCLEOTIDE SEQUENCE [LARGE SCALE GENOMIC DNA]</scope>
    <source>
        <strain evidence="1 2">Ric-A</strain>
    </source>
</reference>
<sequence>MTNCKIAEELNSDSLSDRIRKNIYNETVRQFISILGVSTSDIKVQVELIRAKDA</sequence>
<evidence type="ECO:0000313" key="1">
    <source>
        <dbReference type="EMBL" id="QKR00866.1"/>
    </source>
</evidence>
<evidence type="ECO:0000313" key="2">
    <source>
        <dbReference type="Proteomes" id="UP000509301"/>
    </source>
</evidence>
<accession>A0A6N0NVL0</accession>
<keyword evidence="2" id="KW-1185">Reference proteome</keyword>
<dbReference type="EMBL" id="CP049074">
    <property type="protein sequence ID" value="QKR00866.1"/>
    <property type="molecule type" value="Genomic_DNA"/>
</dbReference>
<dbReference type="KEGG" id="mten:GWK48_11150"/>
<dbReference type="AlphaFoldDB" id="A0A6N0NVL0"/>
<proteinExistence type="predicted"/>
<name>A0A6N0NVL0_9CREN</name>
<organism evidence="1 2">
    <name type="scientific">Metallosphaera tengchongensis</name>
    <dbReference type="NCBI Taxonomy" id="1532350"/>
    <lineage>
        <taxon>Archaea</taxon>
        <taxon>Thermoproteota</taxon>
        <taxon>Thermoprotei</taxon>
        <taxon>Sulfolobales</taxon>
        <taxon>Sulfolobaceae</taxon>
        <taxon>Metallosphaera</taxon>
    </lineage>
</organism>
<gene>
    <name evidence="1" type="ORF">GWK48_11150</name>
</gene>
<protein>
    <submittedName>
        <fullName evidence="1">Uncharacterized protein</fullName>
    </submittedName>
</protein>
<dbReference type="GeneID" id="55642507"/>